<keyword evidence="4" id="KW-1185">Reference proteome</keyword>
<feature type="domain" description="SpoVT-AbrB" evidence="2">
    <location>
        <begin position="4"/>
        <end position="50"/>
    </location>
</feature>
<dbReference type="SUPFAM" id="SSF89447">
    <property type="entry name" value="AbrB/MazE/MraZ-like"/>
    <property type="match status" value="1"/>
</dbReference>
<organism evidence="3 4">
    <name type="scientific">Svornostia abyssi</name>
    <dbReference type="NCBI Taxonomy" id="2898438"/>
    <lineage>
        <taxon>Bacteria</taxon>
        <taxon>Bacillati</taxon>
        <taxon>Actinomycetota</taxon>
        <taxon>Thermoleophilia</taxon>
        <taxon>Solirubrobacterales</taxon>
        <taxon>Baekduiaceae</taxon>
        <taxon>Svornostia</taxon>
    </lineage>
</organism>
<evidence type="ECO:0000313" key="4">
    <source>
        <dbReference type="Proteomes" id="UP001058860"/>
    </source>
</evidence>
<evidence type="ECO:0000313" key="3">
    <source>
        <dbReference type="EMBL" id="UUY04799.1"/>
    </source>
</evidence>
<reference evidence="4" key="1">
    <citation type="submission" date="2021-11" db="EMBL/GenBank/DDBJ databases">
        <title>Cultivation dependent microbiological survey of springs from the worlds oldest radium mine currently devoted to the extraction of radon-saturated water.</title>
        <authorList>
            <person name="Kapinusova G."/>
            <person name="Smrhova T."/>
            <person name="Strejcek M."/>
            <person name="Suman J."/>
            <person name="Jani K."/>
            <person name="Pajer P."/>
            <person name="Uhlik O."/>
        </authorList>
    </citation>
    <scope>NUCLEOTIDE SEQUENCE [LARGE SCALE GENOMIC DNA]</scope>
    <source>
        <strain evidence="4">J379</strain>
    </source>
</reference>
<evidence type="ECO:0000259" key="2">
    <source>
        <dbReference type="PROSITE" id="PS51740"/>
    </source>
</evidence>
<dbReference type="SMART" id="SM00966">
    <property type="entry name" value="SpoVT_AbrB"/>
    <property type="match status" value="1"/>
</dbReference>
<protein>
    <submittedName>
        <fullName evidence="3">AbrB/MazE/SpoVT family DNA-binding domain-containing protein</fullName>
    </submittedName>
</protein>
<name>A0ABY5PJD6_9ACTN</name>
<proteinExistence type="predicted"/>
<dbReference type="RefSeq" id="WP_353865279.1">
    <property type="nucleotide sequence ID" value="NZ_CP088295.1"/>
</dbReference>
<gene>
    <name evidence="3" type="ORF">LRS13_04525</name>
</gene>
<dbReference type="InterPro" id="IPR037914">
    <property type="entry name" value="SpoVT-AbrB_sf"/>
</dbReference>
<dbReference type="PROSITE" id="PS51740">
    <property type="entry name" value="SPOVT_ABRB"/>
    <property type="match status" value="1"/>
</dbReference>
<dbReference type="EMBL" id="CP088295">
    <property type="protein sequence ID" value="UUY04799.1"/>
    <property type="molecule type" value="Genomic_DNA"/>
</dbReference>
<dbReference type="Gene3D" id="2.10.260.10">
    <property type="match status" value="1"/>
</dbReference>
<evidence type="ECO:0000256" key="1">
    <source>
        <dbReference type="PROSITE-ProRule" id="PRU01076"/>
    </source>
</evidence>
<keyword evidence="1 3" id="KW-0238">DNA-binding</keyword>
<accession>A0ABY5PJD6</accession>
<dbReference type="GO" id="GO:0003677">
    <property type="term" value="F:DNA binding"/>
    <property type="evidence" value="ECO:0007669"/>
    <property type="project" value="UniProtKB-KW"/>
</dbReference>
<sequence>MGDAQMIQADGRGRVLLPKALRDRLGLGPHAKVAVEEADDGSVVLRDPAAARRRTLDAMQGSLAHAPGSVDDFLAQRHRDAAAED</sequence>
<dbReference type="Pfam" id="PF04014">
    <property type="entry name" value="MazE_antitoxin"/>
    <property type="match status" value="1"/>
</dbReference>
<dbReference type="Proteomes" id="UP001058860">
    <property type="component" value="Chromosome"/>
</dbReference>
<dbReference type="InterPro" id="IPR007159">
    <property type="entry name" value="SpoVT-AbrB_dom"/>
</dbReference>